<evidence type="ECO:0000259" key="3">
    <source>
        <dbReference type="PROSITE" id="PS50883"/>
    </source>
</evidence>
<proteinExistence type="predicted"/>
<keyword evidence="5" id="KW-1185">Reference proteome</keyword>
<protein>
    <submittedName>
        <fullName evidence="4">EAL domain, c-di-GMP-specific phosphodiesterase class I (Or its enzymatically inactive variant)</fullName>
    </submittedName>
</protein>
<dbReference type="Gene3D" id="3.20.20.450">
    <property type="entry name" value="EAL domain"/>
    <property type="match status" value="1"/>
</dbReference>
<dbReference type="PROSITE" id="PS50110">
    <property type="entry name" value="RESPONSE_REGULATORY"/>
    <property type="match status" value="1"/>
</dbReference>
<dbReference type="STRING" id="419597.SAMN04487957_10142"/>
<feature type="domain" description="Response regulatory" evidence="2">
    <location>
        <begin position="11"/>
        <end position="130"/>
    </location>
</feature>
<dbReference type="OrthoDB" id="9812358at2"/>
<gene>
    <name evidence="4" type="ORF">SAMN04487957_10142</name>
</gene>
<dbReference type="EMBL" id="FNIV01000001">
    <property type="protein sequence ID" value="SDN57349.1"/>
    <property type="molecule type" value="Genomic_DNA"/>
</dbReference>
<dbReference type="Proteomes" id="UP000199075">
    <property type="component" value="Unassembled WGS sequence"/>
</dbReference>
<dbReference type="PROSITE" id="PS50883">
    <property type="entry name" value="EAL"/>
    <property type="match status" value="1"/>
</dbReference>
<dbReference type="InterPro" id="IPR011006">
    <property type="entry name" value="CheY-like_superfamily"/>
</dbReference>
<dbReference type="InterPro" id="IPR035919">
    <property type="entry name" value="EAL_sf"/>
</dbReference>
<accession>A0A1H0CHL0</accession>
<dbReference type="CDD" id="cd01948">
    <property type="entry name" value="EAL"/>
    <property type="match status" value="1"/>
</dbReference>
<evidence type="ECO:0000259" key="2">
    <source>
        <dbReference type="PROSITE" id="PS50110"/>
    </source>
</evidence>
<evidence type="ECO:0000256" key="1">
    <source>
        <dbReference type="PROSITE-ProRule" id="PRU00169"/>
    </source>
</evidence>
<organism evidence="4 5">
    <name type="scientific">Halomonas shengliensis</name>
    <dbReference type="NCBI Taxonomy" id="419597"/>
    <lineage>
        <taxon>Bacteria</taxon>
        <taxon>Pseudomonadati</taxon>
        <taxon>Pseudomonadota</taxon>
        <taxon>Gammaproteobacteria</taxon>
        <taxon>Oceanospirillales</taxon>
        <taxon>Halomonadaceae</taxon>
        <taxon>Halomonas</taxon>
    </lineage>
</organism>
<dbReference type="SUPFAM" id="SSF141868">
    <property type="entry name" value="EAL domain-like"/>
    <property type="match status" value="1"/>
</dbReference>
<evidence type="ECO:0000313" key="4">
    <source>
        <dbReference type="EMBL" id="SDN57349.1"/>
    </source>
</evidence>
<sequence length="408" mass="43970">MNESSRAPQALALVLEADMDMAAVLSLQLETLGLGSRYYAHSRPLLEAVESRAPTLVILGLEHGSEDAIALLRRLAATGYRGWVLLLSGVERKIARIAERVGLALGLRMLGCLDKPMRLAELRCCLGNLRVGREPPAEVHGDPVFSSEELDLALKRRELTLHYQPQFELSSGRLSGVEALVRWAHPELGLIGPGAFLPLLSSDQGQRLTRHVLEMAMLDAEAWHREGVMPSLSVNVTADDLGCPDLLALTRRRRPGDPPLVLEVTETAAMRDDLLGSEVAARLCLGGLEVSVDDFGIGFSSLARLQLLPISELKVDRSFVRHLHEESQDAAIVEAVALLGRRLGIRVVAEGVEDPGALALLDRFGCTHVQGFGLARPMPAEEILELGATQDAMRASTAASGAPLGSTP</sequence>
<dbReference type="PANTHER" id="PTHR33121:SF79">
    <property type="entry name" value="CYCLIC DI-GMP PHOSPHODIESTERASE PDED-RELATED"/>
    <property type="match status" value="1"/>
</dbReference>
<dbReference type="Gene3D" id="3.40.50.2300">
    <property type="match status" value="1"/>
</dbReference>
<dbReference type="GO" id="GO:0000160">
    <property type="term" value="P:phosphorelay signal transduction system"/>
    <property type="evidence" value="ECO:0007669"/>
    <property type="project" value="InterPro"/>
</dbReference>
<evidence type="ECO:0000313" key="5">
    <source>
        <dbReference type="Proteomes" id="UP000199075"/>
    </source>
</evidence>
<dbReference type="AlphaFoldDB" id="A0A1H0CHL0"/>
<dbReference type="SMART" id="SM00052">
    <property type="entry name" value="EAL"/>
    <property type="match status" value="1"/>
</dbReference>
<feature type="domain" description="EAL" evidence="3">
    <location>
        <begin position="143"/>
        <end position="391"/>
    </location>
</feature>
<dbReference type="InterPro" id="IPR001789">
    <property type="entry name" value="Sig_transdc_resp-reg_receiver"/>
</dbReference>
<dbReference type="Pfam" id="PF00563">
    <property type="entry name" value="EAL"/>
    <property type="match status" value="1"/>
</dbReference>
<dbReference type="PANTHER" id="PTHR33121">
    <property type="entry name" value="CYCLIC DI-GMP PHOSPHODIESTERASE PDEF"/>
    <property type="match status" value="1"/>
</dbReference>
<dbReference type="GO" id="GO:0071111">
    <property type="term" value="F:cyclic-guanylate-specific phosphodiesterase activity"/>
    <property type="evidence" value="ECO:0007669"/>
    <property type="project" value="InterPro"/>
</dbReference>
<name>A0A1H0CHL0_9GAMM</name>
<dbReference type="InterPro" id="IPR001633">
    <property type="entry name" value="EAL_dom"/>
</dbReference>
<dbReference type="SUPFAM" id="SSF52172">
    <property type="entry name" value="CheY-like"/>
    <property type="match status" value="1"/>
</dbReference>
<dbReference type="InterPro" id="IPR050706">
    <property type="entry name" value="Cyclic-di-GMP_PDE-like"/>
</dbReference>
<dbReference type="RefSeq" id="WP_089676191.1">
    <property type="nucleotide sequence ID" value="NZ_FNIV01000001.1"/>
</dbReference>
<comment type="caution">
    <text evidence="1">Lacks conserved residue(s) required for the propagation of feature annotation.</text>
</comment>
<reference evidence="5" key="1">
    <citation type="submission" date="2016-10" db="EMBL/GenBank/DDBJ databases">
        <authorList>
            <person name="Varghese N."/>
            <person name="Submissions S."/>
        </authorList>
    </citation>
    <scope>NUCLEOTIDE SEQUENCE [LARGE SCALE GENOMIC DNA]</scope>
    <source>
        <strain evidence="5">CGMCC 1.6444</strain>
    </source>
</reference>